<evidence type="ECO:0000256" key="2">
    <source>
        <dbReference type="SAM" id="MobiDB-lite"/>
    </source>
</evidence>
<reference evidence="4 5" key="1">
    <citation type="submission" date="2022-11" db="EMBL/GenBank/DDBJ databases">
        <title>Minimal conservation of predation-associated metabolite biosynthetic gene clusters underscores biosynthetic potential of Myxococcota including descriptions for ten novel species: Archangium lansinium sp. nov., Myxococcus landrumus sp. nov., Nannocystis bai.</title>
        <authorList>
            <person name="Ahearne A."/>
            <person name="Stevens C."/>
            <person name="Dowd S."/>
        </authorList>
    </citation>
    <scope>NUCLEOTIDE SEQUENCE [LARGE SCALE GENOMIC DNA]</scope>
    <source>
        <strain evidence="4 5">RJM3</strain>
    </source>
</reference>
<dbReference type="SUPFAM" id="SSF47413">
    <property type="entry name" value="lambda repressor-like DNA-binding domains"/>
    <property type="match status" value="1"/>
</dbReference>
<protein>
    <submittedName>
        <fullName evidence="4">Helix-turn-helix transcriptional regulator</fullName>
    </submittedName>
</protein>
<dbReference type="Gene3D" id="1.10.260.40">
    <property type="entry name" value="lambda repressor-like DNA-binding domains"/>
    <property type="match status" value="1"/>
</dbReference>
<dbReference type="PANTHER" id="PTHR46797:SF1">
    <property type="entry name" value="METHYLPHOSPHONATE SYNTHASE"/>
    <property type="match status" value="1"/>
</dbReference>
<feature type="compositionally biased region" description="Basic and acidic residues" evidence="2">
    <location>
        <begin position="81"/>
        <end position="98"/>
    </location>
</feature>
<accession>A0ABT5EG76</accession>
<evidence type="ECO:0000256" key="1">
    <source>
        <dbReference type="ARBA" id="ARBA00023125"/>
    </source>
</evidence>
<keyword evidence="1" id="KW-0238">DNA-binding</keyword>
<evidence type="ECO:0000313" key="4">
    <source>
        <dbReference type="EMBL" id="MDC0740837.1"/>
    </source>
</evidence>
<dbReference type="InterPro" id="IPR050807">
    <property type="entry name" value="TransReg_Diox_bact_type"/>
</dbReference>
<dbReference type="SMART" id="SM00530">
    <property type="entry name" value="HTH_XRE"/>
    <property type="match status" value="1"/>
</dbReference>
<dbReference type="CDD" id="cd00093">
    <property type="entry name" value="HTH_XRE"/>
    <property type="match status" value="1"/>
</dbReference>
<gene>
    <name evidence="4" type="ORF">POL67_05735</name>
</gene>
<feature type="region of interest" description="Disordered" evidence="2">
    <location>
        <begin position="73"/>
        <end position="98"/>
    </location>
</feature>
<feature type="domain" description="HTH cro/C1-type" evidence="3">
    <location>
        <begin position="18"/>
        <end position="66"/>
    </location>
</feature>
<keyword evidence="5" id="KW-1185">Reference proteome</keyword>
<dbReference type="InterPro" id="IPR001387">
    <property type="entry name" value="Cro/C1-type_HTH"/>
</dbReference>
<dbReference type="Pfam" id="PF01381">
    <property type="entry name" value="HTH_3"/>
    <property type="match status" value="1"/>
</dbReference>
<dbReference type="Proteomes" id="UP001221411">
    <property type="component" value="Unassembled WGS sequence"/>
</dbReference>
<dbReference type="PANTHER" id="PTHR46797">
    <property type="entry name" value="HTH-TYPE TRANSCRIPTIONAL REGULATOR"/>
    <property type="match status" value="1"/>
</dbReference>
<name>A0ABT5EG76_9BACT</name>
<proteinExistence type="predicted"/>
<evidence type="ECO:0000259" key="3">
    <source>
        <dbReference type="PROSITE" id="PS50943"/>
    </source>
</evidence>
<dbReference type="RefSeq" id="WP_271916044.1">
    <property type="nucleotide sequence ID" value="NZ_JAQNDO010000001.1"/>
</dbReference>
<sequence>MPRRQVTSPLLVEIGARIREIRLEQGMSLDQLAKRSGVAKGNPSSTENGRVNITVETCLRIAAALGGQCGGAVAGAGGEAGSRHGEATATRDRATRDR</sequence>
<organism evidence="4 5">
    <name type="scientific">Polyangium mundeleinium</name>
    <dbReference type="NCBI Taxonomy" id="2995306"/>
    <lineage>
        <taxon>Bacteria</taxon>
        <taxon>Pseudomonadati</taxon>
        <taxon>Myxococcota</taxon>
        <taxon>Polyangia</taxon>
        <taxon>Polyangiales</taxon>
        <taxon>Polyangiaceae</taxon>
        <taxon>Polyangium</taxon>
    </lineage>
</organism>
<comment type="caution">
    <text evidence="4">The sequence shown here is derived from an EMBL/GenBank/DDBJ whole genome shotgun (WGS) entry which is preliminary data.</text>
</comment>
<evidence type="ECO:0000313" key="5">
    <source>
        <dbReference type="Proteomes" id="UP001221411"/>
    </source>
</evidence>
<dbReference type="EMBL" id="JAQNDO010000001">
    <property type="protein sequence ID" value="MDC0740837.1"/>
    <property type="molecule type" value="Genomic_DNA"/>
</dbReference>
<dbReference type="InterPro" id="IPR010982">
    <property type="entry name" value="Lambda_DNA-bd_dom_sf"/>
</dbReference>
<dbReference type="PROSITE" id="PS50943">
    <property type="entry name" value="HTH_CROC1"/>
    <property type="match status" value="1"/>
</dbReference>